<accession>A0ABR9D9A0</accession>
<organism evidence="1 2">
    <name type="scientific">Methylomonas albis</name>
    <dbReference type="NCBI Taxonomy" id="1854563"/>
    <lineage>
        <taxon>Bacteria</taxon>
        <taxon>Pseudomonadati</taxon>
        <taxon>Pseudomonadota</taxon>
        <taxon>Gammaproteobacteria</taxon>
        <taxon>Methylococcales</taxon>
        <taxon>Methylococcaceae</taxon>
        <taxon>Methylomonas</taxon>
    </lineage>
</organism>
<dbReference type="EMBL" id="JACXSS010000001">
    <property type="protein sequence ID" value="MBD9358838.1"/>
    <property type="molecule type" value="Genomic_DNA"/>
</dbReference>
<dbReference type="RefSeq" id="WP_192377029.1">
    <property type="nucleotide sequence ID" value="NZ_CAJHIV010000001.1"/>
</dbReference>
<name>A0ABR9D9A0_9GAMM</name>
<comment type="caution">
    <text evidence="1">The sequence shown here is derived from an EMBL/GenBank/DDBJ whole genome shotgun (WGS) entry which is preliminary data.</text>
</comment>
<reference evidence="1 2" key="1">
    <citation type="submission" date="2020-09" db="EMBL/GenBank/DDBJ databases">
        <title>Methylomonas albis sp. nov. and Methylomonas fluvii sp. nov.: Two cold-adapted methanotrophs from the River Elbe and an amended description of Methylovulum psychrotolerans strain Eb1.</title>
        <authorList>
            <person name="Bussmann I.K."/>
            <person name="Klings K.-W."/>
            <person name="Warnstedt J."/>
            <person name="Hoppert M."/>
            <person name="Saborowski A."/>
            <person name="Horn F."/>
            <person name="Liebner S."/>
        </authorList>
    </citation>
    <scope>NUCLEOTIDE SEQUENCE [LARGE SCALE GENOMIC DNA]</scope>
    <source>
        <strain evidence="1 2">EbA</strain>
    </source>
</reference>
<keyword evidence="2" id="KW-1185">Reference proteome</keyword>
<gene>
    <name evidence="1" type="ORF">IE877_23705</name>
</gene>
<dbReference type="Proteomes" id="UP000652176">
    <property type="component" value="Unassembled WGS sequence"/>
</dbReference>
<evidence type="ECO:0000313" key="1">
    <source>
        <dbReference type="EMBL" id="MBD9358838.1"/>
    </source>
</evidence>
<proteinExistence type="predicted"/>
<sequence length="68" mass="7649">MDIGVIGNKIINLHIIDRLFAARSLFIADRQYFDVSAVVSENTRQPHLRAEPFVLQHAPGHQLALPNC</sequence>
<protein>
    <submittedName>
        <fullName evidence="1">Uncharacterized protein</fullName>
    </submittedName>
</protein>
<evidence type="ECO:0000313" key="2">
    <source>
        <dbReference type="Proteomes" id="UP000652176"/>
    </source>
</evidence>